<reference evidence="1" key="1">
    <citation type="submission" date="2019-10" db="EMBL/GenBank/DDBJ databases">
        <authorList>
            <person name="Soares A.E.R."/>
            <person name="Aleixo A."/>
            <person name="Schneider P."/>
            <person name="Miyaki C.Y."/>
            <person name="Schneider M.P."/>
            <person name="Mello C."/>
            <person name="Vasconcelos A.T.R."/>
        </authorList>
    </citation>
    <scope>NUCLEOTIDE SEQUENCE</scope>
    <source>
        <tissue evidence="1">Muscle</tissue>
    </source>
</reference>
<dbReference type="Proteomes" id="UP001145742">
    <property type="component" value="Unassembled WGS sequence"/>
</dbReference>
<proteinExistence type="predicted"/>
<sequence>METREYRDAVEMALLDVLSVMPVEEWFNGNGGLFLGLGEIFNSWIAGKGLVPPVGRDIAGGVNGINSKFIFSWLLSLQPNQELLAALRAL</sequence>
<accession>A0ABQ9CVN7</accession>
<name>A0ABQ9CVN7_9PASS</name>
<evidence type="ECO:0000313" key="2">
    <source>
        <dbReference type="Proteomes" id="UP001145742"/>
    </source>
</evidence>
<gene>
    <name evidence="1" type="ORF">WISP_126623</name>
</gene>
<keyword evidence="2" id="KW-1185">Reference proteome</keyword>
<comment type="caution">
    <text evidence="1">The sequence shown here is derived from an EMBL/GenBank/DDBJ whole genome shotgun (WGS) entry which is preliminary data.</text>
</comment>
<evidence type="ECO:0000313" key="1">
    <source>
        <dbReference type="EMBL" id="KAJ7407508.1"/>
    </source>
</evidence>
<dbReference type="EMBL" id="WHWB01034599">
    <property type="protein sequence ID" value="KAJ7407508.1"/>
    <property type="molecule type" value="Genomic_DNA"/>
</dbReference>
<organism evidence="1 2">
    <name type="scientific">Willisornis vidua</name>
    <name type="common">Xingu scale-backed antbird</name>
    <dbReference type="NCBI Taxonomy" id="1566151"/>
    <lineage>
        <taxon>Eukaryota</taxon>
        <taxon>Metazoa</taxon>
        <taxon>Chordata</taxon>
        <taxon>Craniata</taxon>
        <taxon>Vertebrata</taxon>
        <taxon>Euteleostomi</taxon>
        <taxon>Archelosauria</taxon>
        <taxon>Archosauria</taxon>
        <taxon>Dinosauria</taxon>
        <taxon>Saurischia</taxon>
        <taxon>Theropoda</taxon>
        <taxon>Coelurosauria</taxon>
        <taxon>Aves</taxon>
        <taxon>Neognathae</taxon>
        <taxon>Neoaves</taxon>
        <taxon>Telluraves</taxon>
        <taxon>Australaves</taxon>
        <taxon>Passeriformes</taxon>
        <taxon>Thamnophilidae</taxon>
        <taxon>Willisornis</taxon>
    </lineage>
</organism>
<protein>
    <submittedName>
        <fullName evidence="1">Uncharacterized protein</fullName>
    </submittedName>
</protein>